<accession>Q9CXS0</accession>
<proteinExistence type="evidence at transcript level"/>
<sequence length="120" mass="13242">MCLESAQESILADITLPISPSLCTWPEAAAHQQKHFRCVCLYGVPANAAQLHNVRQTNICVSLAKTRSSHVLSCACFSRTSSLLCLLQPNVPSPVSTSGKHFFTRLPQQNTIRPTFQRHP</sequence>
<reference evidence="1" key="7">
    <citation type="journal article" date="2005" name="Science">
        <title>The Transcriptional Landscape of the Mammalian Genome.</title>
        <authorList>
            <consortium name="The FANTOM Consortium"/>
            <consortium name="Riken Genome Exploration Research Group and Genome Science Group (Genome Network Project Core Group)"/>
        </authorList>
    </citation>
    <scope>NUCLEOTIDE SEQUENCE</scope>
    <source>
        <strain evidence="1">C57BL/6J</strain>
        <tissue evidence="1">Head</tissue>
    </source>
</reference>
<reference evidence="1" key="1">
    <citation type="journal article" date="1999" name="Methods Enzymol.">
        <title>High-efficiency full-length cDNA cloning.</title>
        <authorList>
            <person name="Carninci P."/>
            <person name="Hayashizaki Y."/>
        </authorList>
    </citation>
    <scope>NUCLEOTIDE SEQUENCE</scope>
    <source>
        <strain evidence="1">C57BL/6J</strain>
        <tissue evidence="1">Head</tissue>
    </source>
</reference>
<name>Q9CXS0_MOUSE</name>
<reference evidence="1" key="6">
    <citation type="journal article" date="2002" name="Nature">
        <title>Analysis of the mouse transcriptome based on functional annotation of 60,770 full-length cDNAs.</title>
        <authorList>
            <consortium name="The FANTOM Consortium and the RIKEN Genome Exploration Research Group Phase I and II Team"/>
        </authorList>
    </citation>
    <scope>NUCLEOTIDE SEQUENCE</scope>
    <source>
        <strain evidence="1">C57BL/6J</strain>
        <tissue evidence="1">Head</tissue>
    </source>
</reference>
<reference evidence="1" key="2">
    <citation type="journal article" date="2000" name="Genome Res.">
        <title>Normalization and subtraction of cap-trapper-selected cDNAs to prepare full-length cDNA libraries for rapid discovery of new genes.</title>
        <authorList>
            <person name="Carninci P."/>
            <person name="Shibata Y."/>
            <person name="Hayatsu N."/>
            <person name="Sugahara Y."/>
            <person name="Shibata K."/>
            <person name="Itoh M."/>
            <person name="Konno H."/>
            <person name="Okazaki Y."/>
            <person name="Muramatsu M."/>
            <person name="Hayashizaki Y."/>
        </authorList>
    </citation>
    <scope>NUCLEOTIDE SEQUENCE</scope>
    <source>
        <strain evidence="1">C57BL/6J</strain>
        <tissue evidence="1">Head</tissue>
    </source>
</reference>
<reference evidence="1" key="8">
    <citation type="journal article" date="2005" name="Science">
        <title>Antisense Transcription in the Mammalian Transcriptome.</title>
        <authorList>
            <consortium name="RIKEN Genome Exploration Research Group and Genome Science Group (Genome Network Project Core Group) and the FANTOM Consortium"/>
        </authorList>
    </citation>
    <scope>NUCLEOTIDE SEQUENCE</scope>
    <source>
        <strain evidence="1">C57BL/6J</strain>
        <tissue evidence="1">Head</tissue>
    </source>
</reference>
<reference evidence="1" key="4">
    <citation type="submission" date="2000-07" db="EMBL/GenBank/DDBJ databases">
        <authorList>
            <person name="Adachi J."/>
            <person name="Aizawa K."/>
            <person name="Akahira S."/>
            <person name="Akimura T."/>
            <person name="Arai A."/>
            <person name="Aono H."/>
            <person name="Arakawa T."/>
            <person name="Bono H."/>
            <person name="Carninci P."/>
            <person name="Fukuda S."/>
            <person name="Fukunishi Y."/>
            <person name="Furuno M."/>
            <person name="Hanagaki T."/>
            <person name="Hara A."/>
            <person name="Hayatsu N."/>
            <person name="Hiramoto K."/>
            <person name="Hiraoka T."/>
            <person name="Hori F."/>
            <person name="Imotani K."/>
            <person name="Ishii Y."/>
            <person name="Itoh M."/>
            <person name="Izawa M."/>
            <person name="Kasukawa T."/>
            <person name="Kato H."/>
            <person name="Kawai J."/>
            <person name="Kojima Y."/>
            <person name="Konno H."/>
            <person name="Kouda M."/>
            <person name="Koya S."/>
            <person name="Kurihara C."/>
            <person name="Matsuyama T."/>
            <person name="Miyazaki A."/>
            <person name="Nishi K."/>
            <person name="Nomura K."/>
            <person name="Numazaki R."/>
            <person name="Ohno M."/>
            <person name="Okazaki Y."/>
            <person name="Okido T."/>
            <person name="Owa C."/>
            <person name="Saito H."/>
            <person name="Saito R."/>
            <person name="Sakai C."/>
            <person name="Sakai K."/>
            <person name="Sano H."/>
            <person name="Sasaki D."/>
            <person name="Shibata K."/>
            <person name="Shibata Y."/>
            <person name="Shinagawa A."/>
            <person name="Shiraki T."/>
            <person name="Sogabe Y."/>
            <person name="Suzuki H."/>
            <person name="Tagami M."/>
            <person name="Tagawa A."/>
            <person name="Takahashi F."/>
            <person name="Tanaka T."/>
            <person name="Tejima Y."/>
            <person name="Toya T."/>
            <person name="Yamamura T."/>
            <person name="Yasunishi A."/>
            <person name="Yoshida K."/>
            <person name="Yoshino M."/>
            <person name="Muramatsu M."/>
            <person name="Hayashizaki Y."/>
        </authorList>
    </citation>
    <scope>NUCLEOTIDE SEQUENCE</scope>
    <source>
        <strain evidence="1">C57BL/6J</strain>
        <tissue evidence="1">Head</tissue>
    </source>
</reference>
<organism evidence="1">
    <name type="scientific">Mus musculus</name>
    <name type="common">Mouse</name>
    <dbReference type="NCBI Taxonomy" id="10090"/>
    <lineage>
        <taxon>Eukaryota</taxon>
        <taxon>Metazoa</taxon>
        <taxon>Chordata</taxon>
        <taxon>Craniata</taxon>
        <taxon>Vertebrata</taxon>
        <taxon>Euteleostomi</taxon>
        <taxon>Mammalia</taxon>
        <taxon>Eutheria</taxon>
        <taxon>Euarchontoglires</taxon>
        <taxon>Glires</taxon>
        <taxon>Rodentia</taxon>
        <taxon>Myomorpha</taxon>
        <taxon>Muroidea</taxon>
        <taxon>Muridae</taxon>
        <taxon>Murinae</taxon>
        <taxon>Mus</taxon>
        <taxon>Mus</taxon>
    </lineage>
</organism>
<reference evidence="1" key="5">
    <citation type="journal article" date="2001" name="Nature">
        <title>Functional annotation of a full-length mouse cDNA collection.</title>
        <authorList>
            <consortium name="The RIKEN Genome Exploration Research Group Phase II Team and the FANTOM Consortium"/>
        </authorList>
    </citation>
    <scope>NUCLEOTIDE SEQUENCE</scope>
    <source>
        <strain evidence="1">C57BL/6J</strain>
        <tissue evidence="1">Head</tissue>
    </source>
</reference>
<dbReference type="AGR" id="MGI:1920410"/>
<evidence type="ECO:0000313" key="1">
    <source>
        <dbReference type="EMBL" id="BAB29137.1"/>
    </source>
</evidence>
<dbReference type="AlphaFoldDB" id="Q9CXS0"/>
<dbReference type="EMBL" id="AK014062">
    <property type="protein sequence ID" value="BAB29137.1"/>
    <property type="molecule type" value="mRNA"/>
</dbReference>
<gene>
    <name evidence="2" type="primary">3110018I06Rik</name>
</gene>
<dbReference type="RNAct" id="Q9CXS0">
    <property type="molecule type" value="protein"/>
</dbReference>
<dbReference type="MGI" id="MGI:1920410">
    <property type="gene designation" value="3110018I06Rik"/>
</dbReference>
<protein>
    <submittedName>
        <fullName evidence="1">Uncharacterized protein</fullName>
    </submittedName>
</protein>
<reference evidence="1" key="3">
    <citation type="journal article" date="2000" name="Genome Res.">
        <title>RIKEN integrated sequence analysis (RISA) system--384-format sequencing pipeline with 384 multicapillary sequencer.</title>
        <authorList>
            <person name="Shibata K."/>
            <person name="Itoh M."/>
            <person name="Aizawa K."/>
            <person name="Nagaoka S."/>
            <person name="Sasaki N."/>
            <person name="Carninci P."/>
            <person name="Konno H."/>
            <person name="Akiyama J."/>
            <person name="Nishi K."/>
            <person name="Kitsunai T."/>
            <person name="Tashiro H."/>
            <person name="Itoh M."/>
            <person name="Sumi N."/>
            <person name="Ishii Y."/>
            <person name="Nakamura S."/>
            <person name="Hazama M."/>
            <person name="Nishine T."/>
            <person name="Harada A."/>
            <person name="Yamamoto R."/>
            <person name="Matsumoto H."/>
            <person name="Sakaguchi S."/>
            <person name="Ikegami T."/>
            <person name="Kashiwagi K."/>
            <person name="Fujiwake S."/>
            <person name="Inoue K."/>
            <person name="Togawa Y."/>
            <person name="Izawa M."/>
            <person name="Ohara E."/>
            <person name="Watahiki M."/>
            <person name="Yoneda Y."/>
            <person name="Ishikawa T."/>
            <person name="Ozawa K."/>
            <person name="Tanaka T."/>
            <person name="Matsuura S."/>
            <person name="Kawai J."/>
            <person name="Okazaki Y."/>
            <person name="Muramatsu M."/>
            <person name="Inoue Y."/>
            <person name="Kira A."/>
            <person name="Hayashizaki Y."/>
        </authorList>
    </citation>
    <scope>NUCLEOTIDE SEQUENCE</scope>
    <source>
        <strain evidence="1">C57BL/6J</strain>
        <tissue evidence="1">Head</tissue>
    </source>
</reference>
<evidence type="ECO:0000313" key="2">
    <source>
        <dbReference type="MGI" id="MGI:1920410"/>
    </source>
</evidence>
<dbReference type="HOGENOM" id="CLU_2048949_0_0_1"/>